<dbReference type="PROSITE" id="PS00061">
    <property type="entry name" value="ADH_SHORT"/>
    <property type="match status" value="1"/>
</dbReference>
<sequence length="248" mass="25682">MGRFEGKTVFITGGARGMGAAHVRGFAAEGAKVVIADLLGAEGEALAREIGAQARFQRLDVTQEAQWAEAAAAAEAAFGPISVLVNNAGVFRTGLLEEMKPADWRLVLEVNLTGVFLGMQAAVPSMRRAGGGAIVNVSSASGLYAQSTVSAYAASKWGVRAVTKTAALELGRYKIRVNSVHPGFVDTPMLPAGSEAYSQNFALPGVVDPDVITRMVLFVASDEACFSTGSEFVADGGLSLAGGRATKK</sequence>
<dbReference type="Proteomes" id="UP000051380">
    <property type="component" value="Unassembled WGS sequence"/>
</dbReference>
<evidence type="ECO:0000256" key="1">
    <source>
        <dbReference type="ARBA" id="ARBA00006484"/>
    </source>
</evidence>
<dbReference type="InterPro" id="IPR002347">
    <property type="entry name" value="SDR_fam"/>
</dbReference>
<proteinExistence type="inferred from homology"/>
<dbReference type="RefSeq" id="WP_057027349.1">
    <property type="nucleotide sequence ID" value="NZ_LJYF01000018.1"/>
</dbReference>
<dbReference type="FunFam" id="3.40.50.720:FF:000084">
    <property type="entry name" value="Short-chain dehydrogenase reductase"/>
    <property type="match status" value="1"/>
</dbReference>
<dbReference type="PANTHER" id="PTHR42760">
    <property type="entry name" value="SHORT-CHAIN DEHYDROGENASES/REDUCTASES FAMILY MEMBER"/>
    <property type="match status" value="1"/>
</dbReference>
<evidence type="ECO:0000256" key="3">
    <source>
        <dbReference type="RuleBase" id="RU000363"/>
    </source>
</evidence>
<gene>
    <name evidence="5" type="ORF">AOQ72_16745</name>
</gene>
<feature type="domain" description="Ketoreductase" evidence="4">
    <location>
        <begin position="7"/>
        <end position="187"/>
    </location>
</feature>
<evidence type="ECO:0000313" key="5">
    <source>
        <dbReference type="EMBL" id="KRP98751.1"/>
    </source>
</evidence>
<dbReference type="OrthoDB" id="9792355at2"/>
<dbReference type="SMART" id="SM00822">
    <property type="entry name" value="PKS_KR"/>
    <property type="match status" value="1"/>
</dbReference>
<evidence type="ECO:0000313" key="6">
    <source>
        <dbReference type="Proteomes" id="UP000051380"/>
    </source>
</evidence>
<protein>
    <recommendedName>
        <fullName evidence="4">Ketoreductase domain-containing protein</fullName>
    </recommendedName>
</protein>
<name>A0A0R3CLZ4_9BRAD</name>
<dbReference type="SUPFAM" id="SSF51735">
    <property type="entry name" value="NAD(P)-binding Rossmann-fold domains"/>
    <property type="match status" value="1"/>
</dbReference>
<dbReference type="InterPro" id="IPR057326">
    <property type="entry name" value="KR_dom"/>
</dbReference>
<dbReference type="AlphaFoldDB" id="A0A0R3CLZ4"/>
<evidence type="ECO:0000256" key="2">
    <source>
        <dbReference type="ARBA" id="ARBA00023002"/>
    </source>
</evidence>
<dbReference type="Pfam" id="PF00106">
    <property type="entry name" value="adh_short"/>
    <property type="match status" value="1"/>
</dbReference>
<dbReference type="EMBL" id="LJYF01000018">
    <property type="protein sequence ID" value="KRP98751.1"/>
    <property type="molecule type" value="Genomic_DNA"/>
</dbReference>
<keyword evidence="2" id="KW-0560">Oxidoreductase</keyword>
<dbReference type="GO" id="GO:0016616">
    <property type="term" value="F:oxidoreductase activity, acting on the CH-OH group of donors, NAD or NADP as acceptor"/>
    <property type="evidence" value="ECO:0007669"/>
    <property type="project" value="UniProtKB-ARBA"/>
</dbReference>
<dbReference type="InterPro" id="IPR020904">
    <property type="entry name" value="Sc_DH/Rdtase_CS"/>
</dbReference>
<accession>A0A0R3CLZ4</accession>
<dbReference type="InterPro" id="IPR036291">
    <property type="entry name" value="NAD(P)-bd_dom_sf"/>
</dbReference>
<dbReference type="PRINTS" id="PR00081">
    <property type="entry name" value="GDHRDH"/>
</dbReference>
<reference evidence="5 6" key="1">
    <citation type="submission" date="2015-09" db="EMBL/GenBank/DDBJ databases">
        <title>Draft Genome Sequence of the Strain BR 3267 (Bradyrhizobium yuanmingense) recommended as inoculant for cowpea in Brazil.</title>
        <authorList>
            <person name="Simoes-Araujo J.L."/>
            <person name="Zilli J.E."/>
        </authorList>
    </citation>
    <scope>NUCLEOTIDE SEQUENCE [LARGE SCALE GENOMIC DNA]</scope>
    <source>
        <strain evidence="5 6">BR3267</strain>
    </source>
</reference>
<dbReference type="PANTHER" id="PTHR42760:SF133">
    <property type="entry name" value="3-OXOACYL-[ACYL-CARRIER-PROTEIN] REDUCTASE"/>
    <property type="match status" value="1"/>
</dbReference>
<comment type="similarity">
    <text evidence="1 3">Belongs to the short-chain dehydrogenases/reductases (SDR) family.</text>
</comment>
<dbReference type="PRINTS" id="PR00080">
    <property type="entry name" value="SDRFAMILY"/>
</dbReference>
<evidence type="ECO:0000259" key="4">
    <source>
        <dbReference type="SMART" id="SM00822"/>
    </source>
</evidence>
<comment type="caution">
    <text evidence="5">The sequence shown here is derived from an EMBL/GenBank/DDBJ whole genome shotgun (WGS) entry which is preliminary data.</text>
</comment>
<dbReference type="Gene3D" id="3.40.50.720">
    <property type="entry name" value="NAD(P)-binding Rossmann-like Domain"/>
    <property type="match status" value="1"/>
</dbReference>
<organism evidence="5 6">
    <name type="scientific">Bradyrhizobium yuanmingense</name>
    <dbReference type="NCBI Taxonomy" id="108015"/>
    <lineage>
        <taxon>Bacteria</taxon>
        <taxon>Pseudomonadati</taxon>
        <taxon>Pseudomonadota</taxon>
        <taxon>Alphaproteobacteria</taxon>
        <taxon>Hyphomicrobiales</taxon>
        <taxon>Nitrobacteraceae</taxon>
        <taxon>Bradyrhizobium</taxon>
    </lineage>
</organism>